<gene>
    <name evidence="1" type="ORF">AK812_SmicGene43562</name>
</gene>
<name>A0A1Q9C0P0_SYMMI</name>
<proteinExistence type="predicted"/>
<evidence type="ECO:0000313" key="2">
    <source>
        <dbReference type="Proteomes" id="UP000186817"/>
    </source>
</evidence>
<organism evidence="1 2">
    <name type="scientific">Symbiodinium microadriaticum</name>
    <name type="common">Dinoflagellate</name>
    <name type="synonym">Zooxanthella microadriatica</name>
    <dbReference type="NCBI Taxonomy" id="2951"/>
    <lineage>
        <taxon>Eukaryota</taxon>
        <taxon>Sar</taxon>
        <taxon>Alveolata</taxon>
        <taxon>Dinophyceae</taxon>
        <taxon>Suessiales</taxon>
        <taxon>Symbiodiniaceae</taxon>
        <taxon>Symbiodinium</taxon>
    </lineage>
</organism>
<evidence type="ECO:0000313" key="1">
    <source>
        <dbReference type="EMBL" id="OLP76493.1"/>
    </source>
</evidence>
<keyword evidence="2" id="KW-1185">Reference proteome</keyword>
<protein>
    <submittedName>
        <fullName evidence="1">Uncharacterized protein</fullName>
    </submittedName>
</protein>
<dbReference type="EMBL" id="LSRX01002009">
    <property type="protein sequence ID" value="OLP76493.1"/>
    <property type="molecule type" value="Genomic_DNA"/>
</dbReference>
<accession>A0A1Q9C0P0</accession>
<comment type="caution">
    <text evidence="1">The sequence shown here is derived from an EMBL/GenBank/DDBJ whole genome shotgun (WGS) entry which is preliminary data.</text>
</comment>
<dbReference type="AlphaFoldDB" id="A0A1Q9C0P0"/>
<sequence>MEVESGLKTKKGRVLERVPAGTGEKNPINETASFFVISRCAVGRGPTDSSGGKVASGSNVTSLKKYRRPIAKAETSCANIRHVWVALRWPLIKDPRCSDHGSAGDVEFIVVCNLGFVQLWPYRVVRLRNRQGHQHMCQPTRDASRRAADPSAIPCPRFPVLGMAAMRKYTVRGGGCEDQDHFFLPPLLAVLQLRPVACIQLVLRRLNLQLQGVASQTAVPSSEHLHSWAPLLLSSSRPLPGTTAQLPLQHPDPPLSWSLS</sequence>
<dbReference type="Proteomes" id="UP000186817">
    <property type="component" value="Unassembled WGS sequence"/>
</dbReference>
<dbReference type="OrthoDB" id="10338886at2759"/>
<reference evidence="1 2" key="1">
    <citation type="submission" date="2016-02" db="EMBL/GenBank/DDBJ databases">
        <title>Genome analysis of coral dinoflagellate symbionts highlights evolutionary adaptations to a symbiotic lifestyle.</title>
        <authorList>
            <person name="Aranda M."/>
            <person name="Li Y."/>
            <person name="Liew Y.J."/>
            <person name="Baumgarten S."/>
            <person name="Simakov O."/>
            <person name="Wilson M."/>
            <person name="Piel J."/>
            <person name="Ashoor H."/>
            <person name="Bougouffa S."/>
            <person name="Bajic V.B."/>
            <person name="Ryu T."/>
            <person name="Ravasi T."/>
            <person name="Bayer T."/>
            <person name="Micklem G."/>
            <person name="Kim H."/>
            <person name="Bhak J."/>
            <person name="Lajeunesse T.C."/>
            <person name="Voolstra C.R."/>
        </authorList>
    </citation>
    <scope>NUCLEOTIDE SEQUENCE [LARGE SCALE GENOMIC DNA]</scope>
    <source>
        <strain evidence="1 2">CCMP2467</strain>
    </source>
</reference>